<evidence type="ECO:0000259" key="9">
    <source>
        <dbReference type="Pfam" id="PF23598"/>
    </source>
</evidence>
<dbReference type="InterPro" id="IPR057135">
    <property type="entry name" value="At4g27190-like_LRR"/>
</dbReference>
<dbReference type="InterPro" id="IPR050905">
    <property type="entry name" value="Plant_NBS-LRR"/>
</dbReference>
<keyword evidence="3" id="KW-0547">Nucleotide-binding</keyword>
<proteinExistence type="inferred from homology"/>
<dbReference type="Pfam" id="PF23598">
    <property type="entry name" value="LRR_14"/>
    <property type="match status" value="1"/>
</dbReference>
<keyword evidence="6" id="KW-0175">Coiled coil</keyword>
<evidence type="ECO:0000259" key="8">
    <source>
        <dbReference type="Pfam" id="PF23247"/>
    </source>
</evidence>
<dbReference type="Pfam" id="PF23247">
    <property type="entry name" value="LRR_RPS2"/>
    <property type="match status" value="1"/>
</dbReference>
<feature type="domain" description="Disease resistance protein At4g27190-like leucine-rich repeats" evidence="8">
    <location>
        <begin position="685"/>
        <end position="787"/>
    </location>
</feature>
<accession>A0AAV5MVK7</accession>
<dbReference type="Pfam" id="PF00931">
    <property type="entry name" value="NB-ARC"/>
    <property type="match status" value="1"/>
</dbReference>
<dbReference type="Gene3D" id="3.40.50.300">
    <property type="entry name" value="P-loop containing nucleotide triphosphate hydrolases"/>
    <property type="match status" value="1"/>
</dbReference>
<dbReference type="Gene3D" id="3.80.10.10">
    <property type="entry name" value="Ribonuclease Inhibitor"/>
    <property type="match status" value="1"/>
</dbReference>
<dbReference type="SUPFAM" id="SSF52058">
    <property type="entry name" value="L domain-like"/>
    <property type="match status" value="1"/>
</dbReference>
<dbReference type="InterPro" id="IPR027417">
    <property type="entry name" value="P-loop_NTPase"/>
</dbReference>
<evidence type="ECO:0008006" key="12">
    <source>
        <dbReference type="Google" id="ProtNLM"/>
    </source>
</evidence>
<dbReference type="Gene3D" id="1.10.8.430">
    <property type="entry name" value="Helical domain of apoptotic protease-activating factors"/>
    <property type="match status" value="1"/>
</dbReference>
<comment type="similarity">
    <text evidence="1">Belongs to the disease resistance NB-LRR family.</text>
</comment>
<protein>
    <recommendedName>
        <fullName evidence="12">NB-ARC domain-containing protein</fullName>
    </recommendedName>
</protein>
<evidence type="ECO:0000256" key="1">
    <source>
        <dbReference type="ARBA" id="ARBA00008894"/>
    </source>
</evidence>
<dbReference type="InterPro" id="IPR042197">
    <property type="entry name" value="Apaf_helical"/>
</dbReference>
<dbReference type="InterPro" id="IPR002182">
    <property type="entry name" value="NB-ARC"/>
</dbReference>
<dbReference type="PANTHER" id="PTHR33463:SF81">
    <property type="entry name" value="DISEASE RESISTANCE PROTEIN RPS2-LIKE"/>
    <property type="match status" value="1"/>
</dbReference>
<sequence length="913" mass="103961">MSLESFALNGFASAAGNIVSDGIEGLVSFASGKLLRTSEHDYGTLKRAAALLQAQRDDNERRVQQNKTKTTSSYYNQWLNSVMIILEEVETLKAQYEQERNLLSNVVNRSHIFERVQQISQEVHVLLKHGQFQAGFLVDKPPDPIVKMSPPDIKMFHTLQEQLEKILQFLSTDRVSMESNKEMLQLEIARRLKLNLQDKGPLDRVAESISEELKDKKYLLLLDDVMDFIDLQAIGIPGNNNGSKVVLTTEFRHICHSIADKMVKVNPLSSDEAWLMFQQIVTDKIDLPDVEPVAQQVAEECDGLPLLVNIVANSFKLKNSVDEWRNGLEELRNWSEVEIPDYLVKCWAAERFLGSIDDRRSFRTACDKGYAILGHLSNVSLLHTDKKMEHVHVSNMVRQVAFHISSEENDCKFLIGETKTSTASLEVNDWEQAKRIFMIDTKLDHLPNTPRCSMLLSLLLQKNPDLKTIPPLFFRTMKKLLVLNLYSTGIGSLPPSFECLTGLKALFLNNCTSLTSLPLQIEKLCLLEVLDIQGCKIIFIPPSIGKLVYLRCLKVSYYKPSSQNGCEELEVDYNVISRLSRLEELEIDVISCAQWCIEATNIILHVIASLEKLTSLKIYFPKLELLQNLLENKTEWQGRQKLTSFWFFVGRPSSNPPEILDCFNYKINRYLRYCHNGNDHSSTISNVFPETDALELIGHDNIRCLLDFIQAPGLNRVRGCLVEGCNSMELVVDDNNARDTNILSSLEQLHLRNLPVLRSILEGPISERSLSKLHTIVVESCPMLTKISSDGLIFATIKKLVIQNCSKIEVLIMNTGGYGSMQNLEILELLDMAQFRTISEDTSLAWSQLKELHIYKCPELKMLPFKKGNAKELKLIKGEQTWWDALEWENNEIREHFQSIYIPKVSVFLRGPA</sequence>
<dbReference type="GO" id="GO:0005524">
    <property type="term" value="F:ATP binding"/>
    <property type="evidence" value="ECO:0007669"/>
    <property type="project" value="UniProtKB-KW"/>
</dbReference>
<dbReference type="PRINTS" id="PR00364">
    <property type="entry name" value="DISEASERSIST"/>
</dbReference>
<dbReference type="GO" id="GO:0043531">
    <property type="term" value="F:ADP binding"/>
    <property type="evidence" value="ECO:0007669"/>
    <property type="project" value="InterPro"/>
</dbReference>
<keyword evidence="11" id="KW-1185">Reference proteome</keyword>
<dbReference type="SUPFAM" id="SSF52540">
    <property type="entry name" value="P-loop containing nucleoside triphosphate hydrolases"/>
    <property type="match status" value="1"/>
</dbReference>
<evidence type="ECO:0000256" key="6">
    <source>
        <dbReference type="SAM" id="Coils"/>
    </source>
</evidence>
<dbReference type="EMBL" id="BPVZ01000697">
    <property type="protein sequence ID" value="GKV52407.1"/>
    <property type="molecule type" value="Genomic_DNA"/>
</dbReference>
<keyword evidence="2" id="KW-0677">Repeat</keyword>
<reference evidence="10 11" key="1">
    <citation type="journal article" date="2021" name="Commun. Biol.">
        <title>The genome of Shorea leprosula (Dipterocarpaceae) highlights the ecological relevance of drought in aseasonal tropical rainforests.</title>
        <authorList>
            <person name="Ng K.K.S."/>
            <person name="Kobayashi M.J."/>
            <person name="Fawcett J.A."/>
            <person name="Hatakeyama M."/>
            <person name="Paape T."/>
            <person name="Ng C.H."/>
            <person name="Ang C.C."/>
            <person name="Tnah L.H."/>
            <person name="Lee C.T."/>
            <person name="Nishiyama T."/>
            <person name="Sese J."/>
            <person name="O'Brien M.J."/>
            <person name="Copetti D."/>
            <person name="Mohd Noor M.I."/>
            <person name="Ong R.C."/>
            <person name="Putra M."/>
            <person name="Sireger I.Z."/>
            <person name="Indrioko S."/>
            <person name="Kosugi Y."/>
            <person name="Izuno A."/>
            <person name="Isagi Y."/>
            <person name="Lee S.L."/>
            <person name="Shimizu K.K."/>
        </authorList>
    </citation>
    <scope>NUCLEOTIDE SEQUENCE [LARGE SCALE GENOMIC DNA]</scope>
    <source>
        <strain evidence="10">214</strain>
    </source>
</reference>
<evidence type="ECO:0000313" key="10">
    <source>
        <dbReference type="EMBL" id="GKV52407.1"/>
    </source>
</evidence>
<evidence type="ECO:0000256" key="3">
    <source>
        <dbReference type="ARBA" id="ARBA00022741"/>
    </source>
</evidence>
<gene>
    <name evidence="10" type="ORF">SLEP1_g58992</name>
</gene>
<feature type="domain" description="Disease resistance R13L4/SHOC-2-like LRR" evidence="9">
    <location>
        <begin position="457"/>
        <end position="649"/>
    </location>
</feature>
<organism evidence="10 11">
    <name type="scientific">Rubroshorea leprosula</name>
    <dbReference type="NCBI Taxonomy" id="152421"/>
    <lineage>
        <taxon>Eukaryota</taxon>
        <taxon>Viridiplantae</taxon>
        <taxon>Streptophyta</taxon>
        <taxon>Embryophyta</taxon>
        <taxon>Tracheophyta</taxon>
        <taxon>Spermatophyta</taxon>
        <taxon>Magnoliopsida</taxon>
        <taxon>eudicotyledons</taxon>
        <taxon>Gunneridae</taxon>
        <taxon>Pentapetalae</taxon>
        <taxon>rosids</taxon>
        <taxon>malvids</taxon>
        <taxon>Malvales</taxon>
        <taxon>Dipterocarpaceae</taxon>
        <taxon>Rubroshorea</taxon>
    </lineage>
</organism>
<dbReference type="InterPro" id="IPR055414">
    <property type="entry name" value="LRR_R13L4/SHOC2-like"/>
</dbReference>
<comment type="caution">
    <text evidence="10">The sequence shown here is derived from an EMBL/GenBank/DDBJ whole genome shotgun (WGS) entry which is preliminary data.</text>
</comment>
<name>A0AAV5MVK7_9ROSI</name>
<evidence type="ECO:0000259" key="7">
    <source>
        <dbReference type="Pfam" id="PF00931"/>
    </source>
</evidence>
<dbReference type="AlphaFoldDB" id="A0AAV5MVK7"/>
<evidence type="ECO:0000313" key="11">
    <source>
        <dbReference type="Proteomes" id="UP001054252"/>
    </source>
</evidence>
<evidence type="ECO:0000256" key="5">
    <source>
        <dbReference type="ARBA" id="ARBA00022840"/>
    </source>
</evidence>
<dbReference type="InterPro" id="IPR032675">
    <property type="entry name" value="LRR_dom_sf"/>
</dbReference>
<keyword evidence="4" id="KW-0611">Plant defense</keyword>
<dbReference type="Proteomes" id="UP001054252">
    <property type="component" value="Unassembled WGS sequence"/>
</dbReference>
<feature type="coiled-coil region" evidence="6">
    <location>
        <begin position="79"/>
        <end position="109"/>
    </location>
</feature>
<keyword evidence="5" id="KW-0067">ATP-binding</keyword>
<feature type="domain" description="NB-ARC" evidence="7">
    <location>
        <begin position="175"/>
        <end position="284"/>
    </location>
</feature>
<evidence type="ECO:0000256" key="4">
    <source>
        <dbReference type="ARBA" id="ARBA00022821"/>
    </source>
</evidence>
<dbReference type="GO" id="GO:0006952">
    <property type="term" value="P:defense response"/>
    <property type="evidence" value="ECO:0007669"/>
    <property type="project" value="UniProtKB-KW"/>
</dbReference>
<evidence type="ECO:0000256" key="2">
    <source>
        <dbReference type="ARBA" id="ARBA00022737"/>
    </source>
</evidence>
<dbReference type="PANTHER" id="PTHR33463">
    <property type="entry name" value="NB-ARC DOMAIN-CONTAINING PROTEIN-RELATED"/>
    <property type="match status" value="1"/>
</dbReference>